<evidence type="ECO:0000313" key="3">
    <source>
        <dbReference type="Proteomes" id="UP001266305"/>
    </source>
</evidence>
<keyword evidence="3" id="KW-1185">Reference proteome</keyword>
<feature type="region of interest" description="Disordered" evidence="1">
    <location>
        <begin position="1"/>
        <end position="125"/>
    </location>
</feature>
<evidence type="ECO:0000256" key="1">
    <source>
        <dbReference type="SAM" id="MobiDB-lite"/>
    </source>
</evidence>
<name>A0ABQ9V8U8_SAGOE</name>
<organism evidence="2 3">
    <name type="scientific">Saguinus oedipus</name>
    <name type="common">Cotton-top tamarin</name>
    <name type="synonym">Oedipomidas oedipus</name>
    <dbReference type="NCBI Taxonomy" id="9490"/>
    <lineage>
        <taxon>Eukaryota</taxon>
        <taxon>Metazoa</taxon>
        <taxon>Chordata</taxon>
        <taxon>Craniata</taxon>
        <taxon>Vertebrata</taxon>
        <taxon>Euteleostomi</taxon>
        <taxon>Mammalia</taxon>
        <taxon>Eutheria</taxon>
        <taxon>Euarchontoglires</taxon>
        <taxon>Primates</taxon>
        <taxon>Haplorrhini</taxon>
        <taxon>Platyrrhini</taxon>
        <taxon>Cebidae</taxon>
        <taxon>Callitrichinae</taxon>
        <taxon>Saguinus</taxon>
    </lineage>
</organism>
<feature type="compositionally biased region" description="Low complexity" evidence="1">
    <location>
        <begin position="87"/>
        <end position="98"/>
    </location>
</feature>
<accession>A0ABQ9V8U8</accession>
<comment type="caution">
    <text evidence="2">The sequence shown here is derived from an EMBL/GenBank/DDBJ whole genome shotgun (WGS) entry which is preliminary data.</text>
</comment>
<protein>
    <submittedName>
        <fullName evidence="2">Uncharacterized protein</fullName>
    </submittedName>
</protein>
<gene>
    <name evidence="2" type="ORF">P7K49_015105</name>
</gene>
<dbReference type="Proteomes" id="UP001266305">
    <property type="component" value="Unassembled WGS sequence"/>
</dbReference>
<sequence length="125" mass="12984">MLPRELLGRGWLGSAAPEDSQAHTHGSPSRPFSSADRSPRSSSGNWQLLASSADSGTSGSWVPAGWGAQLADSQAPRSPLQGGTGLTLGPRTLTPQLPDMQSKLSQGQEEDAGGHGQQDDGQQPR</sequence>
<evidence type="ECO:0000313" key="2">
    <source>
        <dbReference type="EMBL" id="KAK2105591.1"/>
    </source>
</evidence>
<reference evidence="2 3" key="1">
    <citation type="submission" date="2023-05" db="EMBL/GenBank/DDBJ databases">
        <title>B98-5 Cell Line De Novo Hybrid Assembly: An Optical Mapping Approach.</title>
        <authorList>
            <person name="Kananen K."/>
            <person name="Auerbach J.A."/>
            <person name="Kautto E."/>
            <person name="Blachly J.S."/>
        </authorList>
    </citation>
    <scope>NUCLEOTIDE SEQUENCE [LARGE SCALE GENOMIC DNA]</scope>
    <source>
        <strain evidence="2">B95-8</strain>
        <tissue evidence="2">Cell line</tissue>
    </source>
</reference>
<feature type="compositionally biased region" description="Polar residues" evidence="1">
    <location>
        <begin position="44"/>
        <end position="60"/>
    </location>
</feature>
<dbReference type="EMBL" id="JASSZA010000007">
    <property type="protein sequence ID" value="KAK2105591.1"/>
    <property type="molecule type" value="Genomic_DNA"/>
</dbReference>
<feature type="compositionally biased region" description="Low complexity" evidence="1">
    <location>
        <begin position="27"/>
        <end position="43"/>
    </location>
</feature>
<proteinExistence type="predicted"/>